<name>A0A1H8YYH9_9BACT</name>
<dbReference type="STRING" id="478744.SAMN05444359_10189"/>
<organism evidence="2 3">
    <name type="scientific">Neolewinella agarilytica</name>
    <dbReference type="NCBI Taxonomy" id="478744"/>
    <lineage>
        <taxon>Bacteria</taxon>
        <taxon>Pseudomonadati</taxon>
        <taxon>Bacteroidota</taxon>
        <taxon>Saprospiria</taxon>
        <taxon>Saprospirales</taxon>
        <taxon>Lewinellaceae</taxon>
        <taxon>Neolewinella</taxon>
    </lineage>
</organism>
<dbReference type="Proteomes" id="UP000199021">
    <property type="component" value="Unassembled WGS sequence"/>
</dbReference>
<protein>
    <submittedName>
        <fullName evidence="2">Uncharacterized protein</fullName>
    </submittedName>
</protein>
<reference evidence="3" key="1">
    <citation type="submission" date="2016-10" db="EMBL/GenBank/DDBJ databases">
        <authorList>
            <person name="Varghese N."/>
            <person name="Submissions S."/>
        </authorList>
    </citation>
    <scope>NUCLEOTIDE SEQUENCE [LARGE SCALE GENOMIC DNA]</scope>
    <source>
        <strain evidence="3">DSM 24740</strain>
    </source>
</reference>
<keyword evidence="3" id="KW-1185">Reference proteome</keyword>
<dbReference type="AlphaFoldDB" id="A0A1H8YYH9"/>
<feature type="chain" id="PRO_5011451939" evidence="1">
    <location>
        <begin position="18"/>
        <end position="163"/>
    </location>
</feature>
<gene>
    <name evidence="2" type="ORF">SAMN05444359_10189</name>
</gene>
<evidence type="ECO:0000313" key="2">
    <source>
        <dbReference type="EMBL" id="SEP57260.1"/>
    </source>
</evidence>
<dbReference type="EMBL" id="FOFB01000001">
    <property type="protein sequence ID" value="SEP57260.1"/>
    <property type="molecule type" value="Genomic_DNA"/>
</dbReference>
<evidence type="ECO:0000256" key="1">
    <source>
        <dbReference type="SAM" id="SignalP"/>
    </source>
</evidence>
<keyword evidence="1" id="KW-0732">Signal</keyword>
<accession>A0A1H8YYH9</accession>
<sequence length="163" mass="18052">MRFLLLLSLAVLLSACATTTTGPQDPAGTITTLMSKDFPYEDSDFYLDNFTGMPLLALNPNLKKTGAIAHRFLGQSGRYDIVFYGIGESDGQSAFEILVNDKTVGKKKLPLSTEPWEAGEAFNFRIRNVKIKAGNEIVVQGIVGTDGEEFSRARWLKMELVRR</sequence>
<feature type="signal peptide" evidence="1">
    <location>
        <begin position="1"/>
        <end position="17"/>
    </location>
</feature>
<dbReference type="PROSITE" id="PS51257">
    <property type="entry name" value="PROKAR_LIPOPROTEIN"/>
    <property type="match status" value="1"/>
</dbReference>
<evidence type="ECO:0000313" key="3">
    <source>
        <dbReference type="Proteomes" id="UP000199021"/>
    </source>
</evidence>
<dbReference type="InParanoid" id="A0A1H8YYH9"/>
<proteinExistence type="predicted"/>